<evidence type="ECO:0000313" key="13">
    <source>
        <dbReference type="Proteomes" id="UP000285112"/>
    </source>
</evidence>
<dbReference type="UniPathway" id="UPA00253">
    <property type="reaction ID" value="UER00457"/>
</dbReference>
<dbReference type="GO" id="GO:0034355">
    <property type="term" value="P:NAD+ biosynthetic process via the salvage pathway"/>
    <property type="evidence" value="ECO:0007669"/>
    <property type="project" value="TreeGrafter"/>
</dbReference>
<dbReference type="PIRSF" id="PIRSF000484">
    <property type="entry name" value="NAPRT"/>
    <property type="match status" value="1"/>
</dbReference>
<dbReference type="InterPro" id="IPR040727">
    <property type="entry name" value="NAPRTase_N"/>
</dbReference>
<organism evidence="12 13">
    <name type="scientific">Amycolatopsis panacis</name>
    <dbReference type="NCBI Taxonomy" id="2340917"/>
    <lineage>
        <taxon>Bacteria</taxon>
        <taxon>Bacillati</taxon>
        <taxon>Actinomycetota</taxon>
        <taxon>Actinomycetes</taxon>
        <taxon>Pseudonocardiales</taxon>
        <taxon>Pseudonocardiaceae</taxon>
        <taxon>Amycolatopsis</taxon>
    </lineage>
</organism>
<gene>
    <name evidence="12" type="ORF">D5S19_09885</name>
</gene>
<evidence type="ECO:0000256" key="2">
    <source>
        <dbReference type="ARBA" id="ARBA00010897"/>
    </source>
</evidence>
<dbReference type="NCBIfam" id="NF009131">
    <property type="entry name" value="PRK12484.1"/>
    <property type="match status" value="1"/>
</dbReference>
<dbReference type="SUPFAM" id="SSF51690">
    <property type="entry name" value="Nicotinate/Quinolinate PRTase C-terminal domain-like"/>
    <property type="match status" value="1"/>
</dbReference>
<feature type="domain" description="Nicotinate/nicotinamide phosphoribosyltransferase" evidence="10">
    <location>
        <begin position="148"/>
        <end position="269"/>
    </location>
</feature>
<comment type="catalytic activity">
    <reaction evidence="8 9">
        <text>5-phospho-alpha-D-ribose 1-diphosphate + nicotinate + ATP + H2O = nicotinate beta-D-ribonucleotide + ADP + phosphate + diphosphate</text>
        <dbReference type="Rhea" id="RHEA:36163"/>
        <dbReference type="ChEBI" id="CHEBI:15377"/>
        <dbReference type="ChEBI" id="CHEBI:30616"/>
        <dbReference type="ChEBI" id="CHEBI:32544"/>
        <dbReference type="ChEBI" id="CHEBI:33019"/>
        <dbReference type="ChEBI" id="CHEBI:43474"/>
        <dbReference type="ChEBI" id="CHEBI:57502"/>
        <dbReference type="ChEBI" id="CHEBI:58017"/>
        <dbReference type="ChEBI" id="CHEBI:456216"/>
        <dbReference type="EC" id="6.3.4.21"/>
    </reaction>
</comment>
<dbReference type="SUPFAM" id="SSF54675">
    <property type="entry name" value="Nicotinate/Quinolinate PRTase N-terminal domain-like"/>
    <property type="match status" value="1"/>
</dbReference>
<dbReference type="RefSeq" id="WP_120023046.1">
    <property type="nucleotide sequence ID" value="NZ_QZFV01000069.1"/>
</dbReference>
<evidence type="ECO:0000256" key="8">
    <source>
        <dbReference type="ARBA" id="ARBA00048668"/>
    </source>
</evidence>
<proteinExistence type="inferred from homology"/>
<evidence type="ECO:0000256" key="6">
    <source>
        <dbReference type="ARBA" id="ARBA00022642"/>
    </source>
</evidence>
<sequence>MNGLRTDLYEVRMAVSYLRRGMTGPATFSLFARDLPRERGFLVAAGLAEALDALQCFRFEPEELEYVSEGLRLPATDVEALSRLRFSGDVRAIPEGRVVFAGEPLLEVTAPLPEAQLAETLLLNTVTFATAVATKAVRCRLAAPDAELIDFSARRAHGSAAALASARLTALAGFSSTSNLEGAFRYGLRPAGTMAHAYVQAFPGEHAAFRAFAEDFPAAPVFLVDTIDPATGIAHAIDVVRELDLPPASVGIRLDSGDLAELSRLARRMLDDAGLSAARIMASGGLDEYVLERLTAAGAPIDAYGVGTAVGVSSDAPSLDTAYKLVEYDGRPVMKLSVGKRTLPGAKQVWRDPAGGPDLLSLAAEPRPGGEAMLVPAMLAGRRVARPGLATARRRLKRDLVWLPSSARRLRGPVPIDVRPSAALAAMAAEVAAEMPIRRLAALTR</sequence>
<dbReference type="Pfam" id="PF04095">
    <property type="entry name" value="NAPRTase"/>
    <property type="match status" value="1"/>
</dbReference>
<keyword evidence="7 9" id="KW-0808">Transferase</keyword>
<evidence type="ECO:0000256" key="4">
    <source>
        <dbReference type="ARBA" id="ARBA00022553"/>
    </source>
</evidence>
<evidence type="ECO:0000256" key="3">
    <source>
        <dbReference type="ARBA" id="ARBA00013236"/>
    </source>
</evidence>
<name>A0A419I6S2_9PSEU</name>
<dbReference type="InterPro" id="IPR006405">
    <property type="entry name" value="Nic_PRibTrfase_pncB"/>
</dbReference>
<dbReference type="Gene3D" id="3.20.20.70">
    <property type="entry name" value="Aldolase class I"/>
    <property type="match status" value="1"/>
</dbReference>
<comment type="similarity">
    <text evidence="2 9">Belongs to the NAPRTase family.</text>
</comment>
<dbReference type="InterPro" id="IPR007229">
    <property type="entry name" value="Nic_PRibTrfase-Fam"/>
</dbReference>
<protein>
    <recommendedName>
        <fullName evidence="3 9">Nicotinate phosphoribosyltransferase</fullName>
        <ecNumber evidence="3 9">6.3.4.21</ecNumber>
    </recommendedName>
</protein>
<dbReference type="PANTHER" id="PTHR11098:SF1">
    <property type="entry name" value="NICOTINATE PHOSPHORIBOSYLTRANSFERASE"/>
    <property type="match status" value="1"/>
</dbReference>
<dbReference type="AlphaFoldDB" id="A0A419I6S2"/>
<dbReference type="InterPro" id="IPR041525">
    <property type="entry name" value="N/Namide_PRibTrfase"/>
</dbReference>
<keyword evidence="5 9" id="KW-0436">Ligase</keyword>
<dbReference type="EMBL" id="QZFV01000069">
    <property type="protein sequence ID" value="RJQ87237.1"/>
    <property type="molecule type" value="Genomic_DNA"/>
</dbReference>
<keyword evidence="12" id="KW-0328">Glycosyltransferase</keyword>
<accession>A0A419I6S2</accession>
<evidence type="ECO:0000313" key="12">
    <source>
        <dbReference type="EMBL" id="RJQ87237.1"/>
    </source>
</evidence>
<keyword evidence="4" id="KW-0597">Phosphoprotein</keyword>
<dbReference type="Gene3D" id="3.20.140.10">
    <property type="entry name" value="nicotinate phosphoribosyltransferase"/>
    <property type="match status" value="2"/>
</dbReference>
<dbReference type="GO" id="GO:0004516">
    <property type="term" value="F:nicotinate phosphoribosyltransferase activity"/>
    <property type="evidence" value="ECO:0007669"/>
    <property type="project" value="UniProtKB-UniRule"/>
</dbReference>
<feature type="domain" description="Nicotinate phosphoribosyltransferase N-terminal" evidence="11">
    <location>
        <begin position="4"/>
        <end position="126"/>
    </location>
</feature>
<evidence type="ECO:0000256" key="7">
    <source>
        <dbReference type="ARBA" id="ARBA00022679"/>
    </source>
</evidence>
<evidence type="ECO:0000256" key="9">
    <source>
        <dbReference type="RuleBase" id="RU365100"/>
    </source>
</evidence>
<dbReference type="NCBIfam" id="NF006696">
    <property type="entry name" value="PRK09243.1-3"/>
    <property type="match status" value="1"/>
</dbReference>
<dbReference type="Pfam" id="PF17767">
    <property type="entry name" value="NAPRTase_N"/>
    <property type="match status" value="1"/>
</dbReference>
<reference evidence="12 13" key="1">
    <citation type="submission" date="2018-09" db="EMBL/GenBank/DDBJ databases">
        <title>YIM PH 21725 draft genome.</title>
        <authorList>
            <person name="Miao C."/>
        </authorList>
    </citation>
    <scope>NUCLEOTIDE SEQUENCE [LARGE SCALE GENOMIC DNA]</scope>
    <source>
        <strain evidence="13">YIM PH21725</strain>
    </source>
</reference>
<evidence type="ECO:0000256" key="1">
    <source>
        <dbReference type="ARBA" id="ARBA00004952"/>
    </source>
</evidence>
<keyword evidence="6 9" id="KW-0662">Pyridine nucleotide biosynthesis</keyword>
<comment type="PTM">
    <text evidence="9">Transiently phosphorylated on a His residue during the reaction cycle. Phosphorylation strongly increases the affinity for substrates and increases the rate of nicotinate D-ribonucleotide production. Dephosphorylation regenerates the low-affinity form of the enzyme, leading to product release.</text>
</comment>
<comment type="caution">
    <text evidence="12">The sequence shown here is derived from an EMBL/GenBank/DDBJ whole genome shotgun (WGS) entry which is preliminary data.</text>
</comment>
<dbReference type="GO" id="GO:0016757">
    <property type="term" value="F:glycosyltransferase activity"/>
    <property type="evidence" value="ECO:0007669"/>
    <property type="project" value="UniProtKB-KW"/>
</dbReference>
<comment type="function">
    <text evidence="9">Catalyzes the first step in the biosynthesis of NAD from nicotinic acid, the ATP-dependent synthesis of beta-nicotinate D-ribonucleotide from nicotinate and 5-phospho-D-ribose 1-phosphate.</text>
</comment>
<evidence type="ECO:0000259" key="10">
    <source>
        <dbReference type="Pfam" id="PF04095"/>
    </source>
</evidence>
<dbReference type="OrthoDB" id="9770610at2"/>
<evidence type="ECO:0000259" key="11">
    <source>
        <dbReference type="Pfam" id="PF17767"/>
    </source>
</evidence>
<keyword evidence="13" id="KW-1185">Reference proteome</keyword>
<comment type="pathway">
    <text evidence="1 9">Cofactor biosynthesis; NAD(+) biosynthesis; nicotinate D-ribonucleotide from nicotinate: step 1/1.</text>
</comment>
<dbReference type="NCBIfam" id="TIGR01513">
    <property type="entry name" value="NAPRTase_put"/>
    <property type="match status" value="1"/>
</dbReference>
<dbReference type="InterPro" id="IPR036068">
    <property type="entry name" value="Nicotinate_pribotase-like_C"/>
</dbReference>
<dbReference type="Proteomes" id="UP000285112">
    <property type="component" value="Unassembled WGS sequence"/>
</dbReference>
<dbReference type="PANTHER" id="PTHR11098">
    <property type="entry name" value="NICOTINATE PHOSPHORIBOSYLTRANSFERASE"/>
    <property type="match status" value="1"/>
</dbReference>
<dbReference type="GO" id="GO:0005829">
    <property type="term" value="C:cytosol"/>
    <property type="evidence" value="ECO:0007669"/>
    <property type="project" value="TreeGrafter"/>
</dbReference>
<dbReference type="InterPro" id="IPR013785">
    <property type="entry name" value="Aldolase_TIM"/>
</dbReference>
<dbReference type="EC" id="6.3.4.21" evidence="3 9"/>
<evidence type="ECO:0000256" key="5">
    <source>
        <dbReference type="ARBA" id="ARBA00022598"/>
    </source>
</evidence>